<keyword evidence="1" id="KW-1133">Transmembrane helix</keyword>
<dbReference type="OrthoDB" id="5322702at2"/>
<keyword evidence="4" id="KW-1185">Reference proteome</keyword>
<dbReference type="Proteomes" id="UP000092377">
    <property type="component" value="Unassembled WGS sequence"/>
</dbReference>
<dbReference type="InterPro" id="IPR003675">
    <property type="entry name" value="Rce1/LyrA-like_dom"/>
</dbReference>
<organism evidence="3 4">
    <name type="scientific">Morganella psychrotolerans</name>
    <dbReference type="NCBI Taxonomy" id="368603"/>
    <lineage>
        <taxon>Bacteria</taxon>
        <taxon>Pseudomonadati</taxon>
        <taxon>Pseudomonadota</taxon>
        <taxon>Gammaproteobacteria</taxon>
        <taxon>Enterobacterales</taxon>
        <taxon>Morganellaceae</taxon>
        <taxon>Morganella</taxon>
    </lineage>
</organism>
<feature type="transmembrane region" description="Helical" evidence="1">
    <location>
        <begin position="107"/>
        <end position="129"/>
    </location>
</feature>
<protein>
    <submittedName>
        <fullName evidence="3">CAAX protease</fullName>
    </submittedName>
</protein>
<dbReference type="AlphaFoldDB" id="A0A1B8H5G3"/>
<name>A0A1B8H5G3_9GAMM</name>
<dbReference type="GO" id="GO:0080120">
    <property type="term" value="P:CAAX-box protein maturation"/>
    <property type="evidence" value="ECO:0007669"/>
    <property type="project" value="UniProtKB-ARBA"/>
</dbReference>
<keyword evidence="1" id="KW-0472">Membrane</keyword>
<proteinExistence type="predicted"/>
<accession>A0A1B8H5G3</accession>
<keyword evidence="3" id="KW-0645">Protease</keyword>
<evidence type="ECO:0000313" key="4">
    <source>
        <dbReference type="Proteomes" id="UP000092377"/>
    </source>
</evidence>
<sequence>MTWFLLILSLLLLQFNRTLSLAALLATTVSALFTGVMDWRALMTLWGIIAIAIIYPRTHQHPWLRRGLALLVTAIAAGLIFHLFPGFHNLHYLQPTQAGPHSAPFSFWLNTDKALVPFVLLIIIPQLFVTTPQKRVTRLHWILLVLSVPALLLLATALGGLGFELHFPDWLPVFIVTNLFLVSLAEEALFRGALQQVLSRRLPPYAALFIAAAVFGLVHIAGGPLLVVFAALAGVIYGLAWMWSGRLWVATLFHFSLNLCHLLFFTYPFRIS</sequence>
<feature type="transmembrane region" description="Helical" evidence="1">
    <location>
        <begin position="245"/>
        <end position="267"/>
    </location>
</feature>
<dbReference type="GO" id="GO:0004175">
    <property type="term" value="F:endopeptidase activity"/>
    <property type="evidence" value="ECO:0007669"/>
    <property type="project" value="UniProtKB-ARBA"/>
</dbReference>
<dbReference type="GO" id="GO:0006508">
    <property type="term" value="P:proteolysis"/>
    <property type="evidence" value="ECO:0007669"/>
    <property type="project" value="UniProtKB-KW"/>
</dbReference>
<keyword evidence="1" id="KW-0812">Transmembrane</keyword>
<feature type="transmembrane region" description="Helical" evidence="1">
    <location>
        <begin position="206"/>
        <end position="239"/>
    </location>
</feature>
<feature type="transmembrane region" description="Helical" evidence="1">
    <location>
        <begin position="173"/>
        <end position="194"/>
    </location>
</feature>
<feature type="domain" description="CAAX prenyl protease 2/Lysostaphin resistance protein A-like" evidence="2">
    <location>
        <begin position="170"/>
        <end position="259"/>
    </location>
</feature>
<evidence type="ECO:0000259" key="2">
    <source>
        <dbReference type="Pfam" id="PF02517"/>
    </source>
</evidence>
<comment type="caution">
    <text evidence="3">The sequence shown here is derived from an EMBL/GenBank/DDBJ whole genome shotgun (WGS) entry which is preliminary data.</text>
</comment>
<dbReference type="Pfam" id="PF02517">
    <property type="entry name" value="Rce1-like"/>
    <property type="match status" value="1"/>
</dbReference>
<evidence type="ECO:0000256" key="1">
    <source>
        <dbReference type="SAM" id="Phobius"/>
    </source>
</evidence>
<feature type="transmembrane region" description="Helical" evidence="1">
    <location>
        <begin position="32"/>
        <end position="55"/>
    </location>
</feature>
<evidence type="ECO:0000313" key="3">
    <source>
        <dbReference type="EMBL" id="OBU04306.1"/>
    </source>
</evidence>
<dbReference type="RefSeq" id="WP_067405481.1">
    <property type="nucleotide sequence ID" value="NZ_LZEY01000056.1"/>
</dbReference>
<keyword evidence="3" id="KW-0378">Hydrolase</keyword>
<feature type="transmembrane region" description="Helical" evidence="1">
    <location>
        <begin position="67"/>
        <end position="87"/>
    </location>
</feature>
<feature type="transmembrane region" description="Helical" evidence="1">
    <location>
        <begin position="141"/>
        <end position="161"/>
    </location>
</feature>
<reference evidence="4" key="1">
    <citation type="submission" date="2016-06" db="EMBL/GenBank/DDBJ databases">
        <authorList>
            <person name="Butler K."/>
        </authorList>
    </citation>
    <scope>NUCLEOTIDE SEQUENCE [LARGE SCALE GENOMIC DNA]</scope>
    <source>
        <strain evidence="4">GCSL-Mp20</strain>
    </source>
</reference>
<dbReference type="EMBL" id="LZEY01000056">
    <property type="protein sequence ID" value="OBU04306.1"/>
    <property type="molecule type" value="Genomic_DNA"/>
</dbReference>
<gene>
    <name evidence="3" type="ORF">AYY18_10240</name>
</gene>